<feature type="transmembrane region" description="Helical" evidence="8">
    <location>
        <begin position="48"/>
        <end position="65"/>
    </location>
</feature>
<keyword evidence="5 8" id="KW-0812">Transmembrane</keyword>
<dbReference type="GO" id="GO:0042910">
    <property type="term" value="F:xenobiotic transmembrane transporter activity"/>
    <property type="evidence" value="ECO:0007669"/>
    <property type="project" value="InterPro"/>
</dbReference>
<dbReference type="GO" id="GO:0005886">
    <property type="term" value="C:plasma membrane"/>
    <property type="evidence" value="ECO:0007669"/>
    <property type="project" value="UniProtKB-SubCell"/>
</dbReference>
<gene>
    <name evidence="10" type="ORF">B0I18_104334</name>
</gene>
<dbReference type="NCBIfam" id="TIGR00710">
    <property type="entry name" value="efflux_Bcr_CflA"/>
    <property type="match status" value="1"/>
</dbReference>
<dbReference type="PROSITE" id="PS50850">
    <property type="entry name" value="MFS"/>
    <property type="match status" value="1"/>
</dbReference>
<evidence type="ECO:0000256" key="5">
    <source>
        <dbReference type="ARBA" id="ARBA00022692"/>
    </source>
</evidence>
<feature type="transmembrane region" description="Helical" evidence="8">
    <location>
        <begin position="365"/>
        <end position="387"/>
    </location>
</feature>
<evidence type="ECO:0000259" key="9">
    <source>
        <dbReference type="PROSITE" id="PS50850"/>
    </source>
</evidence>
<evidence type="ECO:0000256" key="4">
    <source>
        <dbReference type="ARBA" id="ARBA00022475"/>
    </source>
</evidence>
<dbReference type="Proteomes" id="UP000240572">
    <property type="component" value="Unassembled WGS sequence"/>
</dbReference>
<evidence type="ECO:0000313" key="10">
    <source>
        <dbReference type="EMBL" id="PSK92235.1"/>
    </source>
</evidence>
<dbReference type="InterPro" id="IPR011701">
    <property type="entry name" value="MFS"/>
</dbReference>
<feature type="transmembrane region" description="Helical" evidence="8">
    <location>
        <begin position="336"/>
        <end position="359"/>
    </location>
</feature>
<comment type="similarity">
    <text evidence="2">Belongs to the major facilitator superfamily. Bcr/CmlA family.</text>
</comment>
<protein>
    <submittedName>
        <fullName evidence="10">Polar amino acid transport system substrate-binding protein</fullName>
    </submittedName>
</protein>
<dbReference type="OrthoDB" id="9800416at2"/>
<dbReference type="InterPro" id="IPR020846">
    <property type="entry name" value="MFS_dom"/>
</dbReference>
<evidence type="ECO:0000256" key="7">
    <source>
        <dbReference type="ARBA" id="ARBA00023136"/>
    </source>
</evidence>
<name>A0A2P8D4U5_9BACT</name>
<dbReference type="InterPro" id="IPR004812">
    <property type="entry name" value="Efflux_drug-R_Bcr/CmlA"/>
</dbReference>
<feature type="transmembrane region" description="Helical" evidence="8">
    <location>
        <begin position="208"/>
        <end position="227"/>
    </location>
</feature>
<keyword evidence="4" id="KW-1003">Cell membrane</keyword>
<keyword evidence="6 8" id="KW-1133">Transmembrane helix</keyword>
<dbReference type="CDD" id="cd17320">
    <property type="entry name" value="MFS_MdfA_MDR_like"/>
    <property type="match status" value="1"/>
</dbReference>
<keyword evidence="11" id="KW-1185">Reference proteome</keyword>
<dbReference type="InterPro" id="IPR036259">
    <property type="entry name" value="MFS_trans_sf"/>
</dbReference>
<keyword evidence="7 8" id="KW-0472">Membrane</keyword>
<feature type="transmembrane region" description="Helical" evidence="8">
    <location>
        <begin position="239"/>
        <end position="262"/>
    </location>
</feature>
<evidence type="ECO:0000256" key="6">
    <source>
        <dbReference type="ARBA" id="ARBA00022989"/>
    </source>
</evidence>
<feature type="domain" description="Major facilitator superfamily (MFS) profile" evidence="9">
    <location>
        <begin position="1"/>
        <end position="390"/>
    </location>
</feature>
<dbReference type="AlphaFoldDB" id="A0A2P8D4U5"/>
<evidence type="ECO:0000313" key="11">
    <source>
        <dbReference type="Proteomes" id="UP000240572"/>
    </source>
</evidence>
<accession>A0A2P8D4U5</accession>
<dbReference type="EMBL" id="PYGD01000004">
    <property type="protein sequence ID" value="PSK92235.1"/>
    <property type="molecule type" value="Genomic_DNA"/>
</dbReference>
<proteinExistence type="inferred from homology"/>
<dbReference type="Pfam" id="PF07690">
    <property type="entry name" value="MFS_1"/>
    <property type="match status" value="1"/>
</dbReference>
<dbReference type="PRINTS" id="PR01036">
    <property type="entry name" value="TCRTETB"/>
</dbReference>
<evidence type="ECO:0000256" key="2">
    <source>
        <dbReference type="ARBA" id="ARBA00006236"/>
    </source>
</evidence>
<evidence type="ECO:0000256" key="3">
    <source>
        <dbReference type="ARBA" id="ARBA00022448"/>
    </source>
</evidence>
<organism evidence="10 11">
    <name type="scientific">Taibaiella chishuiensis</name>
    <dbReference type="NCBI Taxonomy" id="1434707"/>
    <lineage>
        <taxon>Bacteria</taxon>
        <taxon>Pseudomonadati</taxon>
        <taxon>Bacteroidota</taxon>
        <taxon>Chitinophagia</taxon>
        <taxon>Chitinophagales</taxon>
        <taxon>Chitinophagaceae</taxon>
        <taxon>Taibaiella</taxon>
    </lineage>
</organism>
<feature type="transmembrane region" description="Helical" evidence="8">
    <location>
        <begin position="99"/>
        <end position="120"/>
    </location>
</feature>
<dbReference type="GO" id="GO:1990961">
    <property type="term" value="P:xenobiotic detoxification by transmembrane export across the plasma membrane"/>
    <property type="evidence" value="ECO:0007669"/>
    <property type="project" value="InterPro"/>
</dbReference>
<reference evidence="10 11" key="1">
    <citation type="submission" date="2018-03" db="EMBL/GenBank/DDBJ databases">
        <title>Genomic Encyclopedia of Type Strains, Phase III (KMG-III): the genomes of soil and plant-associated and newly described type strains.</title>
        <authorList>
            <person name="Whitman W."/>
        </authorList>
    </citation>
    <scope>NUCLEOTIDE SEQUENCE [LARGE SCALE GENOMIC DNA]</scope>
    <source>
        <strain evidence="10 11">CGMCC 1.12700</strain>
    </source>
</reference>
<feature type="transmembrane region" description="Helical" evidence="8">
    <location>
        <begin position="74"/>
        <end position="93"/>
    </location>
</feature>
<sequence length="390" mass="42700">MKSQKKSFTWLIIFLVGFPQISETIYTPSLSDLALHFKVSGSQIQHTLSIYFCGFAIGVFLWGILSDYTGRKPAMLTGIALYSIGSLLCLRAPGFEDLLWARFIQALGAAAGSNVSQTILRDTYNDRERVAVFSKISAVLAFSPAIGPLAGSIIASVWDVSMVFGALVLMGTVAFTWSVIRLQETRIQGATTYNLKAIGRNIVTDKSFWIWGGLIGIINGIIFSYYGEAPFIFIDHLHFSMVAYGCIGLVVALASFCGAWCCKQLSQSRSKQQVLYFGNFAFLTGIGIYLIAVLCLSPFHTLMIAALLLAIFVVMFGITCMLPVCLSNALVRHKGYLGIAGAVLGLYYYALVGGITWLMSAFHNATLLAFPLFLLLWFVINTGLILVNRE</sequence>
<evidence type="ECO:0000256" key="1">
    <source>
        <dbReference type="ARBA" id="ARBA00004651"/>
    </source>
</evidence>
<keyword evidence="3" id="KW-0813">Transport</keyword>
<dbReference type="Gene3D" id="1.20.1720.10">
    <property type="entry name" value="Multidrug resistance protein D"/>
    <property type="match status" value="1"/>
</dbReference>
<comment type="subcellular location">
    <subcellularLocation>
        <location evidence="1">Cell membrane</location>
        <topology evidence="1">Multi-pass membrane protein</topology>
    </subcellularLocation>
</comment>
<evidence type="ECO:0000256" key="8">
    <source>
        <dbReference type="SAM" id="Phobius"/>
    </source>
</evidence>
<dbReference type="SUPFAM" id="SSF103473">
    <property type="entry name" value="MFS general substrate transporter"/>
    <property type="match status" value="1"/>
</dbReference>
<dbReference type="RefSeq" id="WP_106523295.1">
    <property type="nucleotide sequence ID" value="NZ_PYGD01000004.1"/>
</dbReference>
<dbReference type="PANTHER" id="PTHR23502:SF137">
    <property type="entry name" value="MAJOR FACILITATOR SUPERFAMILY (MFS) TRANSPORTER-RELATED"/>
    <property type="match status" value="1"/>
</dbReference>
<feature type="transmembrane region" description="Helical" evidence="8">
    <location>
        <begin position="302"/>
        <end position="324"/>
    </location>
</feature>
<feature type="transmembrane region" description="Helical" evidence="8">
    <location>
        <begin position="160"/>
        <end position="180"/>
    </location>
</feature>
<dbReference type="PANTHER" id="PTHR23502">
    <property type="entry name" value="MAJOR FACILITATOR SUPERFAMILY"/>
    <property type="match status" value="1"/>
</dbReference>
<feature type="transmembrane region" description="Helical" evidence="8">
    <location>
        <begin position="132"/>
        <end position="154"/>
    </location>
</feature>
<comment type="caution">
    <text evidence="10">The sequence shown here is derived from an EMBL/GenBank/DDBJ whole genome shotgun (WGS) entry which is preliminary data.</text>
</comment>
<feature type="transmembrane region" description="Helical" evidence="8">
    <location>
        <begin position="274"/>
        <end position="296"/>
    </location>
</feature>